<evidence type="ECO:0000313" key="1">
    <source>
        <dbReference type="EMBL" id="WOX20691.1"/>
    </source>
</evidence>
<keyword evidence="2" id="KW-1185">Reference proteome</keyword>
<proteinExistence type="predicted"/>
<organism evidence="1 2">
    <name type="scientific">Streptomyces solicathayae</name>
    <dbReference type="NCBI Taxonomy" id="3081768"/>
    <lineage>
        <taxon>Bacteria</taxon>
        <taxon>Bacillati</taxon>
        <taxon>Actinomycetota</taxon>
        <taxon>Actinomycetes</taxon>
        <taxon>Kitasatosporales</taxon>
        <taxon>Streptomycetaceae</taxon>
        <taxon>Streptomyces</taxon>
    </lineage>
</organism>
<gene>
    <name evidence="1" type="ORF">R2D22_04505</name>
</gene>
<dbReference type="Gene3D" id="1.25.10.10">
    <property type="entry name" value="Leucine-rich Repeat Variant"/>
    <property type="match status" value="1"/>
</dbReference>
<reference evidence="1 2" key="1">
    <citation type="submission" date="2023-10" db="EMBL/GenBank/DDBJ databases">
        <title>The genome sequence of Streptomyces sp. HUAS YS2.</title>
        <authorList>
            <person name="Mo P."/>
        </authorList>
    </citation>
    <scope>NUCLEOTIDE SEQUENCE [LARGE SCALE GENOMIC DNA]</scope>
    <source>
        <strain evidence="1 2">HUAS YS2</strain>
    </source>
</reference>
<dbReference type="Proteomes" id="UP001301731">
    <property type="component" value="Chromosome"/>
</dbReference>
<dbReference type="SUPFAM" id="SSF48371">
    <property type="entry name" value="ARM repeat"/>
    <property type="match status" value="1"/>
</dbReference>
<dbReference type="RefSeq" id="WP_318101390.1">
    <property type="nucleotide sequence ID" value="NZ_CP137573.1"/>
</dbReference>
<name>A0ABZ0LN76_9ACTN</name>
<protein>
    <submittedName>
        <fullName evidence="1">PE-PGRS family protein</fullName>
    </submittedName>
</protein>
<sequence length="502" mass="56051">MTDDQGWDALFEDGPELPWRVRGGWLEGLGFNRGAPDDVQIRLLDHGVDAFLSRELSDAVFEATAAHPERGIRARLLDTWRPALTTEQWTALLLREPEDRLRAHFVERAAVWNVPLPAEAHERLAGDPAPSVRAEAAALPGMPPPLLTALAADPEAVVRKAACGAAWEHLPAAERERLPADDDLGVRNAALLCHHRDHPMPRAVYETLDPRLPVETCRLDRELAEELVRHEDPDLRRALARNPALDADLVMALAADPDRRVRFQASVHPGLGEERRAAAIPADFDAEGLRYDVPWVRERHGDPDEMRRLAGSVHPVIRSSVARAERLPPDVVERLARDEDRVVRLFLAESCDDAPADMLLEVWHWWTGSFSKPGRPRTHPNFPRTGLLRYAEDPNPRLRQLALDDPESSAELVERFALDQDGEVRRRAAEDARLSPESAVRLLDDADDGVRYRATAHPSLPVPVLVRLLLREKVRPWEGAARNPAIPGPVMHRMIDLGAAGP</sequence>
<accession>A0ABZ0LN76</accession>
<evidence type="ECO:0000313" key="2">
    <source>
        <dbReference type="Proteomes" id="UP001301731"/>
    </source>
</evidence>
<dbReference type="EMBL" id="CP137573">
    <property type="protein sequence ID" value="WOX20691.1"/>
    <property type="molecule type" value="Genomic_DNA"/>
</dbReference>
<dbReference type="InterPro" id="IPR011989">
    <property type="entry name" value="ARM-like"/>
</dbReference>
<dbReference type="InterPro" id="IPR016024">
    <property type="entry name" value="ARM-type_fold"/>
</dbReference>